<keyword evidence="3" id="KW-1185">Reference proteome</keyword>
<evidence type="ECO:0000256" key="1">
    <source>
        <dbReference type="SAM" id="SignalP"/>
    </source>
</evidence>
<dbReference type="EMBL" id="VUNS01000023">
    <property type="protein sequence ID" value="MST98764.1"/>
    <property type="molecule type" value="Genomic_DNA"/>
</dbReference>
<sequence>MMMKKLTAWLLVLLAVATAAADRLPASPSIDDLGNLTVGKLALHWTRYAPDWRSETLQADDFKADAGFPRRSPGRVEISGKWNSFRIAISAVAAGNNGIAYTARFTAAPPVDTAALALIMIMPDLEAGDVWADGQKIVLPKEFERVSIFSRKVRSLRFGSGDRTVAVEGDFLLQIQDNRKWGSRYYEFRLGTTPVSGKIGEASIDLRIRVESPRTAPIDLKEAFNMGFRDETPNDGKGGWTDQGPATDLRMMKPGKLSAFGVDFDIVDPERNGGRSCLVLSSGQKKFPAEKRVVLDGAGGEFRYLYLLHASAWTPAQMPIGTIIAEYADGRTKEITVHAGRDVGNWWPPCSFENGAVAWTGEKEESVVGLYLSQFSVGTAPSRLTFKAADGSNAVWMIVGAALGDRRLNLRQIETPSYLVAGKDWLPVEYNGNTAAGSPLDFSVYLDAPAGKYGPVIVTEDGHFAFRDAPEKRIRFFGTNLVGSSNCLDKALADDFVAKLTRLGYNSLRFHHFENELLDFRPELTFNPKALDEFDYLFAELKKHGVYLCLDLYASRIVDINKDVKEFKGYSLHGFAMKTLIPISESAMDNWKEFARRLLTHRNPYTGLTYAEDPALYSLNLVNENPLILGWNSNSALVPLFEKKYVGYLKTKGLDTPENRASRGGLFIEFLNDLQIRSIEEQKRFLKEELKLTALITDLNMLSNFTMNEVREHLDFVDNHQYWDGPSFPVRDWQLPYSFNNHSCIANRAELPRYMMPARIFGKPYTVTEFNFSNPNPYRVEAAPLIGGYAGLQDWDGLYRFAWSHSRDYMKAVDVPRGFDHVNDPQAQLAERISSLLFMHGYIRPAGPAFAFSCTPEQLRSLAGPPGNDGDYPAAFTELGLYGRIGTLSPAASFPSVQKVDALNANWEKRLPAAARAALDKLEKTGVITSAGGQITLDSKAKTLKIVAPQCEVMTFSGNLSGKVMRLSGADRYQTAALLSLDGKPLTESGRLLFVQMPNLGATRLKFSNERRSLLESWGQLPILLEKCRADVELSLPKMKVEALKLDGSPNGSVPAAYEDGRLRFTADTASRPGGVMVYLLTR</sequence>
<name>A0A844G733_9BACT</name>
<dbReference type="AlphaFoldDB" id="A0A844G733"/>
<keyword evidence="1" id="KW-0732">Signal</keyword>
<gene>
    <name evidence="2" type="ORF">FYJ85_17125</name>
</gene>
<evidence type="ECO:0008006" key="4">
    <source>
        <dbReference type="Google" id="ProtNLM"/>
    </source>
</evidence>
<feature type="signal peptide" evidence="1">
    <location>
        <begin position="1"/>
        <end position="21"/>
    </location>
</feature>
<organism evidence="2 3">
    <name type="scientific">Victivallis lenta</name>
    <dbReference type="NCBI Taxonomy" id="2606640"/>
    <lineage>
        <taxon>Bacteria</taxon>
        <taxon>Pseudomonadati</taxon>
        <taxon>Lentisphaerota</taxon>
        <taxon>Lentisphaeria</taxon>
        <taxon>Victivallales</taxon>
        <taxon>Victivallaceae</taxon>
        <taxon>Victivallis</taxon>
    </lineage>
</organism>
<protein>
    <recommendedName>
        <fullName evidence="4">Cellulase (Glycosyl hydrolase family 5)</fullName>
    </recommendedName>
</protein>
<accession>A0A844G733</accession>
<dbReference type="InterPro" id="IPR017853">
    <property type="entry name" value="GH"/>
</dbReference>
<dbReference type="Gene3D" id="3.20.20.80">
    <property type="entry name" value="Glycosidases"/>
    <property type="match status" value="1"/>
</dbReference>
<comment type="caution">
    <text evidence="2">The sequence shown here is derived from an EMBL/GenBank/DDBJ whole genome shotgun (WGS) entry which is preliminary data.</text>
</comment>
<dbReference type="Proteomes" id="UP000435649">
    <property type="component" value="Unassembled WGS sequence"/>
</dbReference>
<dbReference type="RefSeq" id="WP_154419754.1">
    <property type="nucleotide sequence ID" value="NZ_VUNS01000023.1"/>
</dbReference>
<evidence type="ECO:0000313" key="3">
    <source>
        <dbReference type="Proteomes" id="UP000435649"/>
    </source>
</evidence>
<dbReference type="SUPFAM" id="SSF51445">
    <property type="entry name" value="(Trans)glycosidases"/>
    <property type="match status" value="1"/>
</dbReference>
<proteinExistence type="predicted"/>
<reference evidence="2 3" key="1">
    <citation type="submission" date="2019-08" db="EMBL/GenBank/DDBJ databases">
        <title>In-depth cultivation of the pig gut microbiome towards novel bacterial diversity and tailored functional studies.</title>
        <authorList>
            <person name="Wylensek D."/>
            <person name="Hitch T.C.A."/>
            <person name="Clavel T."/>
        </authorList>
    </citation>
    <scope>NUCLEOTIDE SEQUENCE [LARGE SCALE GENOMIC DNA]</scope>
    <source>
        <strain evidence="2 3">BBE-744-WT-12</strain>
    </source>
</reference>
<feature type="chain" id="PRO_5032372714" description="Cellulase (Glycosyl hydrolase family 5)" evidence="1">
    <location>
        <begin position="22"/>
        <end position="1083"/>
    </location>
</feature>
<evidence type="ECO:0000313" key="2">
    <source>
        <dbReference type="EMBL" id="MST98764.1"/>
    </source>
</evidence>